<comment type="caution">
    <text evidence="6">The sequence shown here is derived from an EMBL/GenBank/DDBJ whole genome shotgun (WGS) entry which is preliminary data.</text>
</comment>
<feature type="chain" id="PRO_5016382670" evidence="5">
    <location>
        <begin position="25"/>
        <end position="2013"/>
    </location>
</feature>
<evidence type="ECO:0000313" key="7">
    <source>
        <dbReference type="Proteomes" id="UP000249819"/>
    </source>
</evidence>
<dbReference type="NCBIfam" id="TIGR01643">
    <property type="entry name" value="YD_repeat_2x"/>
    <property type="match status" value="2"/>
</dbReference>
<keyword evidence="3 5" id="KW-0732">Signal</keyword>
<proteinExistence type="predicted"/>
<name>A0A327W219_9BACT</name>
<feature type="signal peptide" evidence="5">
    <location>
        <begin position="1"/>
        <end position="24"/>
    </location>
</feature>
<dbReference type="PANTHER" id="PTHR32305">
    <property type="match status" value="1"/>
</dbReference>
<comment type="subcellular location">
    <subcellularLocation>
        <location evidence="1">Secreted</location>
    </subcellularLocation>
</comment>
<dbReference type="RefSeq" id="WP_111593434.1">
    <property type="nucleotide sequence ID" value="NZ_QLMA01000006.1"/>
</dbReference>
<dbReference type="Pfam" id="PF03534">
    <property type="entry name" value="SpvB"/>
    <property type="match status" value="1"/>
</dbReference>
<dbReference type="InterPro" id="IPR013517">
    <property type="entry name" value="FG-GAP"/>
</dbReference>
<dbReference type="PANTHER" id="PTHR32305:SF15">
    <property type="entry name" value="PROTEIN RHSA-RELATED"/>
    <property type="match status" value="1"/>
</dbReference>
<dbReference type="Gene3D" id="2.180.10.10">
    <property type="entry name" value="RHS repeat-associated core"/>
    <property type="match status" value="1"/>
</dbReference>
<accession>A0A327W219</accession>
<dbReference type="GO" id="GO:0005737">
    <property type="term" value="C:cytoplasm"/>
    <property type="evidence" value="ECO:0007669"/>
    <property type="project" value="InterPro"/>
</dbReference>
<evidence type="ECO:0000256" key="3">
    <source>
        <dbReference type="ARBA" id="ARBA00022729"/>
    </source>
</evidence>
<dbReference type="SUPFAM" id="SSF69318">
    <property type="entry name" value="Integrin alpha N-terminal domain"/>
    <property type="match status" value="1"/>
</dbReference>
<dbReference type="InterPro" id="IPR003284">
    <property type="entry name" value="Sal_SpvB"/>
</dbReference>
<reference evidence="6 7" key="1">
    <citation type="submission" date="2018-06" db="EMBL/GenBank/DDBJ databases">
        <title>Genomic Encyclopedia of Archaeal and Bacterial Type Strains, Phase II (KMG-II): from individual species to whole genera.</title>
        <authorList>
            <person name="Goeker M."/>
        </authorList>
    </citation>
    <scope>NUCLEOTIDE SEQUENCE [LARGE SCALE GENOMIC DNA]</scope>
    <source>
        <strain evidence="6 7">DSM 29821</strain>
    </source>
</reference>
<dbReference type="GO" id="GO:0005576">
    <property type="term" value="C:extracellular region"/>
    <property type="evidence" value="ECO:0007669"/>
    <property type="project" value="UniProtKB-SubCell"/>
</dbReference>
<dbReference type="Pfam" id="PF13517">
    <property type="entry name" value="FG-GAP_3"/>
    <property type="match status" value="3"/>
</dbReference>
<keyword evidence="2" id="KW-0964">Secreted</keyword>
<sequence>MKNLAFQCCLLLLVWFAETQHVHAQHKKDKIPFRQQQPSTVDAFNGVLQGKMTVNPSGAATYSISLELPPGNVGATPSLQIAYNSQSGNGLLGVGWTFSGFSSISRTGATVPQDGFRGGVNYDANDRFALDGIRLMNNATQSGNYFSPGSSYYTELQQWKKVVANGTAGQGPASFTVYLKTGAVASYGTGNGSQVVAQGAAFNNSSLQGTVSKWLVQKMTTPNNNAVEFFYTATPSNINGQPMTGCANDGTSYPDVIAYGITSTNTANRLVKFYYEPRPDTLLDFAGGANGVISVRLKAIRTYLATGKDTVPVKTYLLAYDSVSTMPVSQLVAITELGTYGAQTAPVTLQWTVGPNGFVNLPATYNGPVQNTGFEGDFNGDGKTDLLPVFNNSITAIYYANGSGFTTQQLDTAINISTQSYVADYNGDGLPDLLVLRPGIADIYFCNSQTYVLNATPVTVTGLAFNSSCNSCVFAADMNGDGMADLLSVAGTTANVYISNGNGFNSLQTVSNLQLEPGQIYVFDVNGDAQADLFTANQSGGTLYLSAFSQSNTFAAPIPLPGMSLNSNPANNLIADFNNDGLTDILTYTGMSYSLYFSNGKGFAPAAPVSGMNLSNATNWISDFNGDGTMDIYAFAGNTATLYYNYGGKFYAQPTTPPNLLLAYTWSGDFNGDGVADFFAANQSTIYFGGDAANNIVHTNNQVPELVTSINNGINGIYQLLYAPMTSKAVYQAGGNSNKLIDGLYLQNRYNTTVLSPLQSSSYPYVPTQSATYLLQGYTLSDGMGSVYPYQFTYSGSLTDIQAYGWLGFSQVQETDSSAGNIRTSYYWQVFPLTGQTRYTTLQDLKGNLLQRTRDNYFALADTLNTAPSICYQVLNAASRLDYFNYGKFNYTIGSNYAYDKYGNNILTVQLNDTVESNRLLTYSTYLNDINSWHIGFKTLQQFSTDTTNASVMQQQNWQYDQQTWQPTIAGMWLNSNNSWLYHQYGYDAYGNQVLTVNAAGDTALIGIDSVFHSFPVSQTSPPNQWGVKLVNRMTQDPANGKVTRATDANGVTIVTWYDQFGRDSILAGPDSSGKMVVLTAYTYLQHTPAGYMEQQVIRNNWAGSSWDTSLIVYDGLSRTIQNLWQGINGQPVVRTKAYNSSNQLTSYSLPYFQTDTAQLVKINYDPYQRPVLVTVPGPQNADVQNVIGYNNKTITLIFAAGDQDSIVTNRTFDFYNGNRKLTQRIDGAGLQTNFAYDQLARVKQVTDPGGLITTYAYYSTGDLAATTNPAAGNTQYLRNFTGNNFSVVQASGDTIFCQMDALQRKILVSTALNNINYQYDLTTVKNGMTNLCKVVDQQGGLSHTYSFDAYHHRVHTLISAADGTFSEQSLYNPDGSLALLTYPDSSVAIYSYYNNGYLQQVSLADNPSGPSVPYVTFQQYDAYGDQTQVLYGNQVQRMASFVPFGLVQNFTFQAPGSTLASKTYNWSNLFNVSSIVDNLNSANSESFGFTNNGRLQQAKTGSGTWSYQYNPSGNLISKDDVSYTYNNYQVVSGLQNGRQIYSAAYDANGNLSAQTIFTSDKSAQFQYRYNAFNQLIAICSGKDTLSAYAYDYTGQRILKKDFRSNTTERYVSPNYNVVNNSTGVNGIRFISVPGQKIASVSPGDGVMYLHGNFINSTLLTTDSAGDSTSTMQYAPFGTLQQMTGLDTTDYLFSGMELDGSGLYYFNARYYNPFTGRFITADDRLGGRPYQTDVYNRYAYTLNNPVRNYDPSGHSLADDALMDLFDVIIDLTALPDPILEGFDDAVEIDMQLASGKSYDNAMREIWDETAGEVGNDFSQGLLQAVGQRSISKEQALAMYKARRDVALGISQDERLGGFRRAPRVPLLRGDQSLCGLDAYGNSVFMNGMEYNLDNEIVERDAAVASGQRYWAQTNEEIMDMIEDHEEGVKFTVSFKDYSLKLGNDILKHAAIEGEGDMVMTAGTVQLKDGNLIITNESGHYSPTKESLRVAEPLWRSLRNDNFWFDHIIYESFY</sequence>
<dbReference type="NCBIfam" id="TIGR03696">
    <property type="entry name" value="Rhs_assc_core"/>
    <property type="match status" value="1"/>
</dbReference>
<dbReference type="Proteomes" id="UP000249819">
    <property type="component" value="Unassembled WGS sequence"/>
</dbReference>
<dbReference type="Gene3D" id="2.130.10.130">
    <property type="entry name" value="Integrin alpha, N-terminal"/>
    <property type="match status" value="1"/>
</dbReference>
<dbReference type="InterPro" id="IPR050708">
    <property type="entry name" value="T6SS_VgrG/RHS"/>
</dbReference>
<evidence type="ECO:0000256" key="1">
    <source>
        <dbReference type="ARBA" id="ARBA00004613"/>
    </source>
</evidence>
<keyword evidence="4" id="KW-0843">Virulence</keyword>
<keyword evidence="7" id="KW-1185">Reference proteome</keyword>
<protein>
    <submittedName>
        <fullName evidence="6">RHS repeat-associated protein</fullName>
    </submittedName>
</protein>
<evidence type="ECO:0000256" key="2">
    <source>
        <dbReference type="ARBA" id="ARBA00022525"/>
    </source>
</evidence>
<dbReference type="InterPro" id="IPR028994">
    <property type="entry name" value="Integrin_alpha_N"/>
</dbReference>
<dbReference type="InterPro" id="IPR006530">
    <property type="entry name" value="YD"/>
</dbReference>
<organism evidence="6 7">
    <name type="scientific">Chitinophaga dinghuensis</name>
    <dbReference type="NCBI Taxonomy" id="1539050"/>
    <lineage>
        <taxon>Bacteria</taxon>
        <taxon>Pseudomonadati</taxon>
        <taxon>Bacteroidota</taxon>
        <taxon>Chitinophagia</taxon>
        <taxon>Chitinophagales</taxon>
        <taxon>Chitinophagaceae</taxon>
        <taxon>Chitinophaga</taxon>
    </lineage>
</organism>
<dbReference type="InterPro" id="IPR022385">
    <property type="entry name" value="Rhs_assc_core"/>
</dbReference>
<dbReference type="EMBL" id="QLMA01000006">
    <property type="protein sequence ID" value="RAJ78948.1"/>
    <property type="molecule type" value="Genomic_DNA"/>
</dbReference>
<evidence type="ECO:0000313" key="6">
    <source>
        <dbReference type="EMBL" id="RAJ78948.1"/>
    </source>
</evidence>
<gene>
    <name evidence="6" type="ORF">CLV59_1067</name>
</gene>
<evidence type="ECO:0000256" key="5">
    <source>
        <dbReference type="SAM" id="SignalP"/>
    </source>
</evidence>
<dbReference type="OrthoDB" id="6225685at2"/>
<evidence type="ECO:0000256" key="4">
    <source>
        <dbReference type="ARBA" id="ARBA00023026"/>
    </source>
</evidence>